<comment type="caution">
    <text evidence="3">Lacks conserved residue(s) required for the propagation of feature annotation.</text>
</comment>
<dbReference type="Gene3D" id="3.40.50.1360">
    <property type="match status" value="1"/>
</dbReference>
<accession>A0ABV8JDA6</accession>
<comment type="caution">
    <text evidence="5">The sequence shown here is derived from an EMBL/GenBank/DDBJ whole genome shotgun (WGS) entry which is preliminary data.</text>
</comment>
<evidence type="ECO:0000313" key="6">
    <source>
        <dbReference type="Proteomes" id="UP001595843"/>
    </source>
</evidence>
<dbReference type="CDD" id="cd01399">
    <property type="entry name" value="GlcN6P_deaminase"/>
    <property type="match status" value="1"/>
</dbReference>
<evidence type="ECO:0000259" key="4">
    <source>
        <dbReference type="Pfam" id="PF01182"/>
    </source>
</evidence>
<evidence type="ECO:0000256" key="3">
    <source>
        <dbReference type="HAMAP-Rule" id="MF_01241"/>
    </source>
</evidence>
<dbReference type="InterPro" id="IPR018321">
    <property type="entry name" value="Glucosamine6P_isomerase_CS"/>
</dbReference>
<keyword evidence="6" id="KW-1185">Reference proteome</keyword>
<proteinExistence type="inferred from homology"/>
<comment type="catalytic activity">
    <reaction evidence="3">
        <text>alpha-D-glucosamine 6-phosphate + H2O = beta-D-fructose 6-phosphate + NH4(+)</text>
        <dbReference type="Rhea" id="RHEA:12172"/>
        <dbReference type="ChEBI" id="CHEBI:15377"/>
        <dbReference type="ChEBI" id="CHEBI:28938"/>
        <dbReference type="ChEBI" id="CHEBI:57634"/>
        <dbReference type="ChEBI" id="CHEBI:75989"/>
        <dbReference type="EC" id="3.5.99.6"/>
    </reaction>
</comment>
<evidence type="ECO:0000256" key="1">
    <source>
        <dbReference type="ARBA" id="ARBA00022801"/>
    </source>
</evidence>
<dbReference type="PANTHER" id="PTHR11280:SF5">
    <property type="entry name" value="GLUCOSAMINE-6-PHOSPHATE ISOMERASE"/>
    <property type="match status" value="1"/>
</dbReference>
<dbReference type="PANTHER" id="PTHR11280">
    <property type="entry name" value="GLUCOSAMINE-6-PHOSPHATE ISOMERASE"/>
    <property type="match status" value="1"/>
</dbReference>
<reference evidence="6" key="1">
    <citation type="journal article" date="2019" name="Int. J. Syst. Evol. Microbiol.">
        <title>The Global Catalogue of Microorganisms (GCM) 10K type strain sequencing project: providing services to taxonomists for standard genome sequencing and annotation.</title>
        <authorList>
            <consortium name="The Broad Institute Genomics Platform"/>
            <consortium name="The Broad Institute Genome Sequencing Center for Infectious Disease"/>
            <person name="Wu L."/>
            <person name="Ma J."/>
        </authorList>
    </citation>
    <scope>NUCLEOTIDE SEQUENCE [LARGE SCALE GENOMIC DNA]</scope>
    <source>
        <strain evidence="6">IBRC-M 10813</strain>
    </source>
</reference>
<dbReference type="EMBL" id="JBHSAP010000007">
    <property type="protein sequence ID" value="MFC4076383.1"/>
    <property type="molecule type" value="Genomic_DNA"/>
</dbReference>
<feature type="active site" description="For ring-opening step" evidence="3">
    <location>
        <position position="143"/>
    </location>
</feature>
<dbReference type="GO" id="GO:0004342">
    <property type="term" value="F:glucosamine-6-phosphate deaminase activity"/>
    <property type="evidence" value="ECO:0007669"/>
    <property type="project" value="UniProtKB-EC"/>
</dbReference>
<feature type="active site" description="Proton acceptor; for ring-opening step" evidence="3">
    <location>
        <position position="138"/>
    </location>
</feature>
<comment type="pathway">
    <text evidence="3">Amino-sugar metabolism; N-acetylneuraminate degradation; D-fructose 6-phosphate from N-acetylneuraminate: step 5/5.</text>
</comment>
<comment type="similarity">
    <text evidence="3">Belongs to the glucosamine/galactosamine-6-phosphate isomerase family. NagB subfamily.</text>
</comment>
<keyword evidence="1 3" id="KW-0378">Hydrolase</keyword>
<dbReference type="RefSeq" id="WP_380703179.1">
    <property type="nucleotide sequence ID" value="NZ_JBHSAP010000007.1"/>
</dbReference>
<keyword evidence="2 3" id="KW-0119">Carbohydrate metabolism</keyword>
<protein>
    <recommendedName>
        <fullName evidence="3">Glucosamine-6-phosphate deaminase</fullName>
        <ecNumber evidence="3">3.5.99.6</ecNumber>
    </recommendedName>
    <alternativeName>
        <fullName evidence="3">GlcN6P deaminase</fullName>
        <shortName evidence="3">GNPDA</shortName>
    </alternativeName>
    <alternativeName>
        <fullName evidence="3">Glucosamine-6-phosphate isomerase</fullName>
    </alternativeName>
</protein>
<feature type="active site" description="Proton acceptor; for enolization step" evidence="3">
    <location>
        <position position="67"/>
    </location>
</feature>
<gene>
    <name evidence="3 5" type="primary">nagB</name>
    <name evidence="5" type="ORF">ACFOUO_06110</name>
</gene>
<dbReference type="HAMAP" id="MF_01241">
    <property type="entry name" value="GlcN6P_deamin"/>
    <property type="match status" value="1"/>
</dbReference>
<dbReference type="InterPro" id="IPR037171">
    <property type="entry name" value="NagB/RpiA_transferase-like"/>
</dbReference>
<dbReference type="SUPFAM" id="SSF100950">
    <property type="entry name" value="NagB/RpiA/CoA transferase-like"/>
    <property type="match status" value="1"/>
</dbReference>
<dbReference type="NCBIfam" id="TIGR00502">
    <property type="entry name" value="nagB"/>
    <property type="match status" value="1"/>
</dbReference>
<comment type="function">
    <text evidence="3">Catalyzes the reversible isomerization-deamination of glucosamine 6-phosphate (GlcN6P) to form fructose 6-phosphate (Fru6P) and ammonium ion.</text>
</comment>
<sequence length="246" mass="27326">MNVIRADNYQDMSQKAAAFLIQHIRQSPRTTLGLATGGTPIGTYRELVKDHREQGTSYRGVTTVNLDEYVGLEEDHPNSYRYYMENHLFREIDIDRHQTYLPDGRAEDLAAECQRYETLIRKVGGIDLQVLGIGRNGHIGFNEPGTPLHSRTHVVTLTSSTRQANARYFPSEEEMPTQAITMGIATILDSRQILLLASGEDKAPAIQHLLEGKPNPDFPASALIHHPRVTIVADNEALSGATLVPS</sequence>
<name>A0ABV8JDA6_9BACL</name>
<organism evidence="5 6">
    <name type="scientific">Salinithrix halophila</name>
    <dbReference type="NCBI Taxonomy" id="1485204"/>
    <lineage>
        <taxon>Bacteria</taxon>
        <taxon>Bacillati</taxon>
        <taxon>Bacillota</taxon>
        <taxon>Bacilli</taxon>
        <taxon>Bacillales</taxon>
        <taxon>Thermoactinomycetaceae</taxon>
        <taxon>Salinithrix</taxon>
    </lineage>
</organism>
<dbReference type="EC" id="3.5.99.6" evidence="3"/>
<dbReference type="PROSITE" id="PS01161">
    <property type="entry name" value="GLC_GALNAC_ISOMERASE"/>
    <property type="match status" value="1"/>
</dbReference>
<dbReference type="Pfam" id="PF01182">
    <property type="entry name" value="Glucosamine_iso"/>
    <property type="match status" value="1"/>
</dbReference>
<evidence type="ECO:0000256" key="2">
    <source>
        <dbReference type="ARBA" id="ARBA00023277"/>
    </source>
</evidence>
<feature type="active site" description="For ring-opening step" evidence="3">
    <location>
        <position position="136"/>
    </location>
</feature>
<evidence type="ECO:0000313" key="5">
    <source>
        <dbReference type="EMBL" id="MFC4076383.1"/>
    </source>
</evidence>
<dbReference type="InterPro" id="IPR006148">
    <property type="entry name" value="Glc/Gal-6P_isomerase"/>
</dbReference>
<dbReference type="Proteomes" id="UP001595843">
    <property type="component" value="Unassembled WGS sequence"/>
</dbReference>
<feature type="domain" description="Glucosamine/galactosamine-6-phosphate isomerase" evidence="4">
    <location>
        <begin position="10"/>
        <end position="224"/>
    </location>
</feature>
<dbReference type="InterPro" id="IPR004547">
    <property type="entry name" value="Glucosamine6P_isomerase"/>
</dbReference>